<dbReference type="GeneID" id="99614865"/>
<evidence type="ECO:0000256" key="6">
    <source>
        <dbReference type="ARBA" id="ARBA00022490"/>
    </source>
</evidence>
<dbReference type="GO" id="GO:0009055">
    <property type="term" value="F:electron transfer activity"/>
    <property type="evidence" value="ECO:0007669"/>
    <property type="project" value="TreeGrafter"/>
</dbReference>
<organism evidence="12 13">
    <name type="scientific">Thalassolituus oleivorans MIL-1</name>
    <dbReference type="NCBI Taxonomy" id="1298593"/>
    <lineage>
        <taxon>Bacteria</taxon>
        <taxon>Pseudomonadati</taxon>
        <taxon>Pseudomonadota</taxon>
        <taxon>Gammaproteobacteria</taxon>
        <taxon>Oceanospirillales</taxon>
        <taxon>Oceanospirillaceae</taxon>
        <taxon>Thalassolituus</taxon>
    </lineage>
</organism>
<feature type="domain" description="Rubredoxin-like" evidence="11">
    <location>
        <begin position="1"/>
        <end position="53"/>
    </location>
</feature>
<dbReference type="Gene3D" id="2.20.28.10">
    <property type="match status" value="2"/>
</dbReference>
<sequence length="151" mass="16745">MAKYQCPDCEYIYNETTGEPHEGFPPSTLWADVPDSWSCPDCAVRDKPDFRLIEGSAVAEKVVIKPAAQPTAAKKKIPVKKATLGKVESVSDDKGPLRKWVCITCDHIYDEALGDEAEGFPPGMRFEDIPEDWCCPDCGATKDDYTVLEDK</sequence>
<dbReference type="InterPro" id="IPR050526">
    <property type="entry name" value="Rubredoxin_ET"/>
</dbReference>
<dbReference type="GO" id="GO:0005506">
    <property type="term" value="F:iron ion binding"/>
    <property type="evidence" value="ECO:0007669"/>
    <property type="project" value="UniProtKB-UniRule"/>
</dbReference>
<dbReference type="InterPro" id="IPR024935">
    <property type="entry name" value="Rubredoxin_dom"/>
</dbReference>
<dbReference type="FunFam" id="2.20.28.10:FF:000001">
    <property type="entry name" value="Rubredoxin"/>
    <property type="match status" value="1"/>
</dbReference>
<comment type="cofactor">
    <cofactor evidence="1 10">
        <name>Fe(3+)</name>
        <dbReference type="ChEBI" id="CHEBI:29034"/>
    </cofactor>
</comment>
<comment type="similarity">
    <text evidence="4 10">Belongs to the rubredoxin family.</text>
</comment>
<accession>M5DRQ1</accession>
<proteinExistence type="inferred from homology"/>
<dbReference type="SUPFAM" id="SSF57802">
    <property type="entry name" value="Rubredoxin-like"/>
    <property type="match status" value="2"/>
</dbReference>
<evidence type="ECO:0000256" key="1">
    <source>
        <dbReference type="ARBA" id="ARBA00001965"/>
    </source>
</evidence>
<evidence type="ECO:0000256" key="10">
    <source>
        <dbReference type="RuleBase" id="RU003820"/>
    </source>
</evidence>
<dbReference type="PANTHER" id="PTHR47627">
    <property type="entry name" value="RUBREDOXIN"/>
    <property type="match status" value="1"/>
</dbReference>
<comment type="pathway">
    <text evidence="3">Hydrocarbon metabolism; alkane degradation.</text>
</comment>
<keyword evidence="7 10" id="KW-0479">Metal-binding</keyword>
<reference evidence="12 13" key="1">
    <citation type="journal article" date="2013" name="Genome Announc.">
        <title>Genome Sequence of Thalassolituus oleivorans MIL-1 (DSM 14913T).</title>
        <authorList>
            <person name="Golyshin P.N."/>
            <person name="Werner J."/>
            <person name="Chernikova T.N."/>
            <person name="Tran H."/>
            <person name="Ferrer M."/>
            <person name="Yakimov M.M."/>
            <person name="Teeling H."/>
            <person name="Golyshina O.V."/>
        </authorList>
    </citation>
    <scope>NUCLEOTIDE SEQUENCE [LARGE SCALE GENOMIC DNA]</scope>
    <source>
        <strain evidence="12 13">MIL-1</strain>
    </source>
</reference>
<dbReference type="HOGENOM" id="CLU_1730536_0_0_6"/>
<dbReference type="GO" id="GO:0043448">
    <property type="term" value="P:alkane catabolic process"/>
    <property type="evidence" value="ECO:0007669"/>
    <property type="project" value="TreeGrafter"/>
</dbReference>
<dbReference type="InterPro" id="IPR024934">
    <property type="entry name" value="Rubredoxin-like_dom"/>
</dbReference>
<evidence type="ECO:0000256" key="7">
    <source>
        <dbReference type="ARBA" id="ARBA00022723"/>
    </source>
</evidence>
<evidence type="ECO:0000256" key="4">
    <source>
        <dbReference type="ARBA" id="ARBA00005337"/>
    </source>
</evidence>
<dbReference type="RefSeq" id="WP_015486580.1">
    <property type="nucleotide sequence ID" value="NC_020888.1"/>
</dbReference>
<feature type="domain" description="Rubredoxin-like" evidence="11">
    <location>
        <begin position="97"/>
        <end position="148"/>
    </location>
</feature>
<evidence type="ECO:0000313" key="12">
    <source>
        <dbReference type="EMBL" id="CCU71847.1"/>
    </source>
</evidence>
<keyword evidence="9 10" id="KW-0408">Iron</keyword>
<dbReference type="eggNOG" id="COG1773">
    <property type="taxonomic scope" value="Bacteria"/>
</dbReference>
<dbReference type="InterPro" id="IPR018527">
    <property type="entry name" value="Rubredoxin_Fe_BS"/>
</dbReference>
<dbReference type="PATRIC" id="fig|1298593.3.peg.1360"/>
<dbReference type="PROSITE" id="PS50903">
    <property type="entry name" value="RUBREDOXIN_LIKE"/>
    <property type="match status" value="2"/>
</dbReference>
<evidence type="ECO:0000256" key="9">
    <source>
        <dbReference type="ARBA" id="ARBA00023004"/>
    </source>
</evidence>
<evidence type="ECO:0000259" key="11">
    <source>
        <dbReference type="PROSITE" id="PS50903"/>
    </source>
</evidence>
<evidence type="ECO:0000313" key="13">
    <source>
        <dbReference type="Proteomes" id="UP000011866"/>
    </source>
</evidence>
<dbReference type="PROSITE" id="PS00202">
    <property type="entry name" value="RUBREDOXIN"/>
    <property type="match status" value="1"/>
</dbReference>
<keyword evidence="5" id="KW-0813">Transport</keyword>
<dbReference type="PANTHER" id="PTHR47627:SF1">
    <property type="entry name" value="RUBREDOXIN-1-RELATED"/>
    <property type="match status" value="1"/>
</dbReference>
<protein>
    <recommendedName>
        <fullName evidence="10">Rubredoxin</fullName>
    </recommendedName>
</protein>
<dbReference type="KEGG" id="tol:TOL_1422"/>
<dbReference type="Proteomes" id="UP000011866">
    <property type="component" value="Chromosome"/>
</dbReference>
<dbReference type="STRING" id="187493.CN03_11105"/>
<comment type="function">
    <text evidence="2">Involved in the hydrocarbon hydroxylating system, which transfers electrons from NADH to rubredoxin reductase and then through rubredoxin to alkane 1 monooxygenase.</text>
</comment>
<name>M5DRQ1_9GAMM</name>
<keyword evidence="8 10" id="KW-0249">Electron transport</keyword>
<gene>
    <name evidence="12" type="ORF">TOL_1422</name>
</gene>
<evidence type="ECO:0000256" key="8">
    <source>
        <dbReference type="ARBA" id="ARBA00022982"/>
    </source>
</evidence>
<dbReference type="AlphaFoldDB" id="M5DRQ1"/>
<dbReference type="Pfam" id="PF00301">
    <property type="entry name" value="Rubredoxin"/>
    <property type="match status" value="2"/>
</dbReference>
<evidence type="ECO:0000256" key="5">
    <source>
        <dbReference type="ARBA" id="ARBA00022448"/>
    </source>
</evidence>
<dbReference type="EMBL" id="HF680312">
    <property type="protein sequence ID" value="CCU71847.1"/>
    <property type="molecule type" value="Genomic_DNA"/>
</dbReference>
<evidence type="ECO:0000256" key="3">
    <source>
        <dbReference type="ARBA" id="ARBA00004933"/>
    </source>
</evidence>
<keyword evidence="13" id="KW-1185">Reference proteome</keyword>
<keyword evidence="6" id="KW-0963">Cytoplasm</keyword>
<evidence type="ECO:0000256" key="2">
    <source>
        <dbReference type="ARBA" id="ARBA00002792"/>
    </source>
</evidence>
<dbReference type="CDD" id="cd00730">
    <property type="entry name" value="rubredoxin"/>
    <property type="match status" value="2"/>
</dbReference>
<dbReference type="PRINTS" id="PR00163">
    <property type="entry name" value="RUBREDOXIN"/>
</dbReference>